<proteinExistence type="predicted"/>
<evidence type="ECO:0000313" key="1">
    <source>
        <dbReference type="EMBL" id="KFG25668.1"/>
    </source>
</evidence>
<dbReference type="HOGENOM" id="CLU_883047_0_0_1"/>
<dbReference type="AlphaFoldDB" id="A0A086J0K0"/>
<dbReference type="InterPro" id="IPR016064">
    <property type="entry name" value="NAD/diacylglycerol_kinase_sf"/>
</dbReference>
<evidence type="ECO:0008006" key="3">
    <source>
        <dbReference type="Google" id="ProtNLM"/>
    </source>
</evidence>
<name>A0A086J0K0_NEMA1</name>
<protein>
    <recommendedName>
        <fullName evidence="3">ATP-NAD kinase</fullName>
    </recommendedName>
</protein>
<dbReference type="GO" id="GO:0019674">
    <property type="term" value="P:NAD+ metabolic process"/>
    <property type="evidence" value="ECO:0007669"/>
    <property type="project" value="InterPro"/>
</dbReference>
<dbReference type="InterPro" id="IPR017438">
    <property type="entry name" value="ATP-NAD_kinase_N"/>
</dbReference>
<dbReference type="PANTHER" id="PTHR20275">
    <property type="entry name" value="NAD KINASE"/>
    <property type="match status" value="1"/>
</dbReference>
<keyword evidence="2" id="KW-1185">Reference proteome</keyword>
<dbReference type="Gene3D" id="2.60.200.30">
    <property type="entry name" value="Probable inorganic polyphosphate/atp-NAD kinase, domain 2"/>
    <property type="match status" value="1"/>
</dbReference>
<dbReference type="GO" id="GO:0003951">
    <property type="term" value="F:NAD+ kinase activity"/>
    <property type="evidence" value="ECO:0007669"/>
    <property type="project" value="InterPro"/>
</dbReference>
<organism evidence="1 2">
    <name type="scientific">Nematocida ausubeli (strain ATCC PRA-371 / ERTm2)</name>
    <name type="common">Nematode killer fungus</name>
    <dbReference type="NCBI Taxonomy" id="1913371"/>
    <lineage>
        <taxon>Eukaryota</taxon>
        <taxon>Fungi</taxon>
        <taxon>Fungi incertae sedis</taxon>
        <taxon>Microsporidia</taxon>
        <taxon>Nematocida</taxon>
    </lineage>
</organism>
<dbReference type="Pfam" id="PF20143">
    <property type="entry name" value="NAD_kinase_C"/>
    <property type="match status" value="1"/>
</dbReference>
<dbReference type="Gene3D" id="3.40.50.10330">
    <property type="entry name" value="Probable inorganic polyphosphate/atp-NAD kinase, domain 1"/>
    <property type="match status" value="1"/>
</dbReference>
<comment type="caution">
    <text evidence="1">The sequence shown here is derived from an EMBL/GenBank/DDBJ whole genome shotgun (WGS) entry which is preliminary data.</text>
</comment>
<dbReference type="EMBL" id="AKIJ01000004">
    <property type="protein sequence ID" value="KFG25668.1"/>
    <property type="molecule type" value="Genomic_DNA"/>
</dbReference>
<dbReference type="RefSeq" id="XP_052904223.1">
    <property type="nucleotide sequence ID" value="XM_053049273.1"/>
</dbReference>
<dbReference type="PANTHER" id="PTHR20275:SF43">
    <property type="entry name" value="BIFUNCTIONAL NADP PHOSPHATASE_NAD KINASE"/>
    <property type="match status" value="1"/>
</dbReference>
<evidence type="ECO:0000313" key="2">
    <source>
        <dbReference type="Proteomes" id="UP000054524"/>
    </source>
</evidence>
<gene>
    <name evidence="1" type="ORF">NESG_01647</name>
</gene>
<dbReference type="GO" id="GO:0006741">
    <property type="term" value="P:NADP+ biosynthetic process"/>
    <property type="evidence" value="ECO:0007669"/>
    <property type="project" value="TreeGrafter"/>
</dbReference>
<dbReference type="InterPro" id="IPR017437">
    <property type="entry name" value="ATP-NAD_kinase_PpnK-typ_C"/>
</dbReference>
<dbReference type="GeneID" id="77676620"/>
<accession>A0A086J0K0</accession>
<dbReference type="Proteomes" id="UP000054524">
    <property type="component" value="Unassembled WGS sequence"/>
</dbReference>
<sequence length="315" mass="35493">MRCLIVVKNRKELQEYEKSLKTKIEEICSVDVSDVPEMYAEQVLYRNTDYKAIILFLGDGTVLKTLSICTAIKNYFETAEYICMDRRVPMVKGEIQRNPVVSKDRDYTPMIFSFDHGTRGRLCNIKEKMTKEGENTLQNLITAMCMDDFEEIDRLYRDCTIKRRRLLLNQSVYALNEIYIYQREKGLLGALSISIDSQLTHQAVRCDGVIISTPTGSSGYNASANGPILHGAVEGVVITFVCPADKKAPSFVVSSDCTITVKSPCGIVPLNGVIDGCLHIKDSEFMISMKESGDVYFADVSYNKMHSDFMEAIKE</sequence>
<reference evidence="1 2" key="1">
    <citation type="journal article" date="2014" name="Genome Announc.">
        <title>Genome Sequence of the Microsporidian Species Nematocida sp1 Strain ERTm6 (ATCC PRA-372).</title>
        <authorList>
            <person name="Bakowski M.A."/>
            <person name="Priest M."/>
            <person name="Young S."/>
            <person name="Cuomo C.A."/>
            <person name="Troemel E.R."/>
        </authorList>
    </citation>
    <scope>NUCLEOTIDE SEQUENCE [LARGE SCALE GENOMIC DNA]</scope>
    <source>
        <strain evidence="1 2">ERTm6</strain>
    </source>
</reference>
<dbReference type="SUPFAM" id="SSF111331">
    <property type="entry name" value="NAD kinase/diacylglycerol kinase-like"/>
    <property type="match status" value="1"/>
</dbReference>